<dbReference type="Gene3D" id="3.40.50.2000">
    <property type="entry name" value="Glycogen Phosphorylase B"/>
    <property type="match status" value="1"/>
</dbReference>
<comment type="caution">
    <text evidence="1">The sequence shown here is derived from an EMBL/GenBank/DDBJ whole genome shotgun (WGS) entry which is preliminary data.</text>
</comment>
<gene>
    <name evidence="1" type="ORF">GCM10011312_25300</name>
</gene>
<accession>A0A8J2VCR1</accession>
<sequence length="341" mass="39284">MELNKRRVIFHRFFNIYNGGTSGGQIKVRDYFEHLKNSESFTPKVFFNPETTWFDNPGNVWTSYRNSKDEIETWELKKNDILLLAGIDWMILNEKQKLNPPIPVINIAHPRHARLQDKRNEFLKYPAIRITKSSLSKSILENYGVNGPVFLIPDAIDPKDIPAPNENPENDILIVGLKNPELAQKIYKSLLFLNNFRKKKLVIKVQLPPKLPTRANFLNLVNNSKTIVFLPLEEKFGSEGFYLPALEAMFMKKLVICPFAIGNIDFCVDGKTCIMPKYNFLSILLSIKKAVNMTGYEREGLITNASEITKNHLLENEQKALINLLNQVDTIWNDKTLFNKT</sequence>
<dbReference type="Proteomes" id="UP000652231">
    <property type="component" value="Unassembled WGS sequence"/>
</dbReference>
<keyword evidence="2" id="KW-1185">Reference proteome</keyword>
<protein>
    <submittedName>
        <fullName evidence="1">Uncharacterized protein</fullName>
    </submittedName>
</protein>
<reference evidence="1" key="1">
    <citation type="journal article" date="2014" name="Int. J. Syst. Evol. Microbiol.">
        <title>Complete genome sequence of Corynebacterium casei LMG S-19264T (=DSM 44701T), isolated from a smear-ripened cheese.</title>
        <authorList>
            <consortium name="US DOE Joint Genome Institute (JGI-PGF)"/>
            <person name="Walter F."/>
            <person name="Albersmeier A."/>
            <person name="Kalinowski J."/>
            <person name="Ruckert C."/>
        </authorList>
    </citation>
    <scope>NUCLEOTIDE SEQUENCE</scope>
    <source>
        <strain evidence="1">CGMCC 1.12924</strain>
    </source>
</reference>
<proteinExistence type="predicted"/>
<organism evidence="1 2">
    <name type="scientific">Planktosalinus lacus</name>
    <dbReference type="NCBI Taxonomy" id="1526573"/>
    <lineage>
        <taxon>Bacteria</taxon>
        <taxon>Pseudomonadati</taxon>
        <taxon>Bacteroidota</taxon>
        <taxon>Flavobacteriia</taxon>
        <taxon>Flavobacteriales</taxon>
        <taxon>Flavobacteriaceae</taxon>
        <taxon>Planktosalinus</taxon>
    </lineage>
</organism>
<dbReference type="EMBL" id="BMGK01000013">
    <property type="protein sequence ID" value="GGE00825.1"/>
    <property type="molecule type" value="Genomic_DNA"/>
</dbReference>
<dbReference type="RefSeq" id="WP_188443119.1">
    <property type="nucleotide sequence ID" value="NZ_BMGK01000013.1"/>
</dbReference>
<dbReference type="AlphaFoldDB" id="A0A8J2VCR1"/>
<dbReference type="SUPFAM" id="SSF53756">
    <property type="entry name" value="UDP-Glycosyltransferase/glycogen phosphorylase"/>
    <property type="match status" value="1"/>
</dbReference>
<evidence type="ECO:0000313" key="2">
    <source>
        <dbReference type="Proteomes" id="UP000652231"/>
    </source>
</evidence>
<reference evidence="1" key="2">
    <citation type="submission" date="2020-09" db="EMBL/GenBank/DDBJ databases">
        <authorList>
            <person name="Sun Q."/>
            <person name="Zhou Y."/>
        </authorList>
    </citation>
    <scope>NUCLEOTIDE SEQUENCE</scope>
    <source>
        <strain evidence="1">CGMCC 1.12924</strain>
    </source>
</reference>
<name>A0A8J2VCR1_9FLAO</name>
<evidence type="ECO:0000313" key="1">
    <source>
        <dbReference type="EMBL" id="GGE00825.1"/>
    </source>
</evidence>